<dbReference type="InterPro" id="IPR044861">
    <property type="entry name" value="IPNS-like_FE2OG_OXY"/>
</dbReference>
<keyword evidence="1" id="KW-0408">Iron</keyword>
<dbReference type="Gene3D" id="2.60.120.330">
    <property type="entry name" value="B-lactam Antibiotic, Isopenicillin N Synthase, Chain"/>
    <property type="match status" value="1"/>
</dbReference>
<evidence type="ECO:0000259" key="2">
    <source>
        <dbReference type="PROSITE" id="PS51471"/>
    </source>
</evidence>
<dbReference type="InterPro" id="IPR050231">
    <property type="entry name" value="Iron_ascorbate_oxido_reductase"/>
</dbReference>
<comment type="similarity">
    <text evidence="1">Belongs to the iron/ascorbate-dependent oxidoreductase family.</text>
</comment>
<dbReference type="Pfam" id="PF03171">
    <property type="entry name" value="2OG-FeII_Oxy"/>
    <property type="match status" value="1"/>
</dbReference>
<dbReference type="EMBL" id="OZ075137">
    <property type="protein sequence ID" value="CAL5006381.1"/>
    <property type="molecule type" value="Genomic_DNA"/>
</dbReference>
<evidence type="ECO:0000256" key="1">
    <source>
        <dbReference type="RuleBase" id="RU003682"/>
    </source>
</evidence>
<organism evidence="3 4">
    <name type="scientific">Urochloa decumbens</name>
    <dbReference type="NCBI Taxonomy" id="240449"/>
    <lineage>
        <taxon>Eukaryota</taxon>
        <taxon>Viridiplantae</taxon>
        <taxon>Streptophyta</taxon>
        <taxon>Embryophyta</taxon>
        <taxon>Tracheophyta</taxon>
        <taxon>Spermatophyta</taxon>
        <taxon>Magnoliopsida</taxon>
        <taxon>Liliopsida</taxon>
        <taxon>Poales</taxon>
        <taxon>Poaceae</taxon>
        <taxon>PACMAD clade</taxon>
        <taxon>Panicoideae</taxon>
        <taxon>Panicodae</taxon>
        <taxon>Paniceae</taxon>
        <taxon>Melinidinae</taxon>
        <taxon>Urochloa</taxon>
    </lineage>
</organism>
<gene>
    <name evidence="3" type="ORF">URODEC1_LOCUS67997</name>
</gene>
<dbReference type="AlphaFoldDB" id="A0ABC9BXC0"/>
<keyword evidence="4" id="KW-1185">Reference proteome</keyword>
<evidence type="ECO:0000313" key="3">
    <source>
        <dbReference type="EMBL" id="CAL5006381.1"/>
    </source>
</evidence>
<feature type="domain" description="Fe2OG dioxygenase" evidence="2">
    <location>
        <begin position="196"/>
        <end position="301"/>
    </location>
</feature>
<dbReference type="GO" id="GO:0046872">
    <property type="term" value="F:metal ion binding"/>
    <property type="evidence" value="ECO:0007669"/>
    <property type="project" value="UniProtKB-KW"/>
</dbReference>
<accession>A0ABC9BXC0</accession>
<dbReference type="InterPro" id="IPR027443">
    <property type="entry name" value="IPNS-like_sf"/>
</dbReference>
<dbReference type="GO" id="GO:0016491">
    <property type="term" value="F:oxidoreductase activity"/>
    <property type="evidence" value="ECO:0007669"/>
    <property type="project" value="UniProtKB-KW"/>
</dbReference>
<proteinExistence type="inferred from homology"/>
<reference evidence="3" key="1">
    <citation type="submission" date="2024-10" db="EMBL/GenBank/DDBJ databases">
        <authorList>
            <person name="Ryan C."/>
        </authorList>
    </citation>
    <scope>NUCLEOTIDE SEQUENCE [LARGE SCALE GENOMIC DNA]</scope>
</reference>
<keyword evidence="1" id="KW-0560">Oxidoreductase</keyword>
<name>A0ABC9BXC0_9POAL</name>
<dbReference type="Proteomes" id="UP001497457">
    <property type="component" value="Chromosome 27b"/>
</dbReference>
<evidence type="ECO:0000313" key="4">
    <source>
        <dbReference type="Proteomes" id="UP001497457"/>
    </source>
</evidence>
<dbReference type="PROSITE" id="PS51471">
    <property type="entry name" value="FE2OG_OXY"/>
    <property type="match status" value="1"/>
</dbReference>
<dbReference type="SUPFAM" id="SSF51197">
    <property type="entry name" value="Clavaminate synthase-like"/>
    <property type="match status" value="1"/>
</dbReference>
<keyword evidence="1" id="KW-0479">Metal-binding</keyword>
<protein>
    <recommendedName>
        <fullName evidence="2">Fe2OG dioxygenase domain-containing protein</fullName>
    </recommendedName>
</protein>
<dbReference type="PANTHER" id="PTHR47990">
    <property type="entry name" value="2-OXOGLUTARATE (2OG) AND FE(II)-DEPENDENT OXYGENASE SUPERFAMILY PROTEIN-RELATED"/>
    <property type="match status" value="1"/>
</dbReference>
<dbReference type="InterPro" id="IPR005123">
    <property type="entry name" value="Oxoglu/Fe-dep_dioxygenase_dom"/>
</dbReference>
<sequence length="340" mass="37625">MEIARVDLRGMEEPGGAGWEAARAAVTASMAAHGCVVVAHDDALGPDLRRALFRRAVPELFALPLEAKQRSNDSRWGPFKAYISAQAPGTTAMEMESIRVAEAADAGRVRDFAGLLWPQGNPEFWYTNHWCPLAFLSMFHSSSRAAYTSHGEFGRFSDTIVSFAKSMLTLERAVERLTLEGLGIEDESIGSHLASLTHGVRLSRYGAPPPRDHGENIISVSMKEHRDDAMVTGIVQHEVEGLEVQAGDGCWHAVPPEPGTVTFVAGEQFRVVTNGRVPACLHRVRTPSRRERFSVLFGCRARDNATVRAMEELVDDGDRPLMYKPVRYDEYPQQVNPELR</sequence>